<dbReference type="InterPro" id="IPR004117">
    <property type="entry name" value="7tm6_olfct_rcpt"/>
</dbReference>
<keyword evidence="3 10" id="KW-0716">Sensory transduction</keyword>
<evidence type="ECO:0000256" key="7">
    <source>
        <dbReference type="ARBA" id="ARBA00023136"/>
    </source>
</evidence>
<dbReference type="PANTHER" id="PTHR21137:SF35">
    <property type="entry name" value="ODORANT RECEPTOR 19A-RELATED"/>
    <property type="match status" value="1"/>
</dbReference>
<feature type="transmembrane region" description="Helical" evidence="10">
    <location>
        <begin position="398"/>
        <end position="423"/>
    </location>
</feature>
<proteinExistence type="inferred from homology"/>
<protein>
    <recommendedName>
        <fullName evidence="10">Odorant receptor</fullName>
    </recommendedName>
</protein>
<name>A0A8N1S7P5_9HYME</name>
<dbReference type="RefSeq" id="XP_025074023.1">
    <property type="nucleotide sequence ID" value="XM_025218238.1"/>
</dbReference>
<feature type="transmembrane region" description="Helical" evidence="10">
    <location>
        <begin position="99"/>
        <end position="120"/>
    </location>
</feature>
<evidence type="ECO:0000256" key="6">
    <source>
        <dbReference type="ARBA" id="ARBA00022989"/>
    </source>
</evidence>
<keyword evidence="9 10" id="KW-0807">Transducer</keyword>
<evidence type="ECO:0000313" key="11">
    <source>
        <dbReference type="Proteomes" id="UP000504615"/>
    </source>
</evidence>
<gene>
    <name evidence="12" type="primary">LOC112552621</name>
</gene>
<comment type="subcellular location">
    <subcellularLocation>
        <location evidence="1 10">Cell membrane</location>
        <topology evidence="1 10">Multi-pass membrane protein</topology>
    </subcellularLocation>
</comment>
<dbReference type="GO" id="GO:0005549">
    <property type="term" value="F:odorant binding"/>
    <property type="evidence" value="ECO:0007669"/>
    <property type="project" value="InterPro"/>
</dbReference>
<feature type="transmembrane region" description="Helical" evidence="10">
    <location>
        <begin position="302"/>
        <end position="322"/>
    </location>
</feature>
<dbReference type="Pfam" id="PF02949">
    <property type="entry name" value="7tm_6"/>
    <property type="match status" value="1"/>
</dbReference>
<feature type="transmembrane region" description="Helical" evidence="10">
    <location>
        <begin position="155"/>
        <end position="182"/>
    </location>
</feature>
<evidence type="ECO:0000256" key="1">
    <source>
        <dbReference type="ARBA" id="ARBA00004651"/>
    </source>
</evidence>
<dbReference type="GeneID" id="112552621"/>
<evidence type="ECO:0000256" key="9">
    <source>
        <dbReference type="ARBA" id="ARBA00023224"/>
    </source>
</evidence>
<dbReference type="GO" id="GO:0005886">
    <property type="term" value="C:plasma membrane"/>
    <property type="evidence" value="ECO:0007669"/>
    <property type="project" value="UniProtKB-SubCell"/>
</dbReference>
<feature type="transmembrane region" description="Helical" evidence="10">
    <location>
        <begin position="209"/>
        <end position="230"/>
    </location>
</feature>
<evidence type="ECO:0000256" key="10">
    <source>
        <dbReference type="RuleBase" id="RU351113"/>
    </source>
</evidence>
<reference evidence="12" key="1">
    <citation type="submission" date="2025-08" db="UniProtKB">
        <authorList>
            <consortium name="RefSeq"/>
        </authorList>
    </citation>
    <scope>IDENTIFICATION</scope>
</reference>
<evidence type="ECO:0000256" key="5">
    <source>
        <dbReference type="ARBA" id="ARBA00022725"/>
    </source>
</evidence>
<keyword evidence="2" id="KW-1003">Cell membrane</keyword>
<feature type="transmembrane region" description="Helical" evidence="10">
    <location>
        <begin position="334"/>
        <end position="355"/>
    </location>
</feature>
<keyword evidence="7 10" id="KW-0472">Membrane</keyword>
<dbReference type="AlphaFoldDB" id="A0A8N1S7P5"/>
<dbReference type="Proteomes" id="UP000504615">
    <property type="component" value="Unplaced"/>
</dbReference>
<keyword evidence="4 10" id="KW-0812">Transmembrane</keyword>
<sequence length="429" mass="50456">MHFTIYNVQSNILNLCDNLWKEIRHNRIMAFAPKQDCSVDNYYAINRILLLCVGLWPYQKSNWRYIIITFFTITFILSIVFQLTTFITTQYNTDILLHVLAYSVPWLAYTLKYNALCLNLRHIRDLMDRIYYDWNELNNVQELEIIKKYSALGRFITLITTLFIYISISCFVLILFLSNFLLNIPTTMNESHPRQLPVLMEYFVDQQKYFVPIFVHICVIIVCGLTTVAATETLFMSYIQHTCGLFEIACCRIEQALHKDTIQGITSFTKRNSVICQGIINGFYMYKKAIEFIEILKTNCKLAYSLLMPLGVLSLSVNLYRLSRLITSREYYEMIISFTFIVGHFWYMFFCNYVGQELIDHSSDIFYRIYNARWYVAPLRAQKLLLLVMQRSMRHCTIVIDGLFIPSLEGFATLTSMSISYFAMILSLF</sequence>
<evidence type="ECO:0000313" key="12">
    <source>
        <dbReference type="RefSeq" id="XP_025074023.1"/>
    </source>
</evidence>
<comment type="similarity">
    <text evidence="10">Belongs to the insect chemoreceptor superfamily. Heteromeric odorant receptor channel (TC 1.A.69) family.</text>
</comment>
<feature type="transmembrane region" description="Helical" evidence="10">
    <location>
        <begin position="65"/>
        <end position="87"/>
    </location>
</feature>
<keyword evidence="11" id="KW-1185">Reference proteome</keyword>
<accession>A0A8N1S7P5</accession>
<dbReference type="GO" id="GO:0004984">
    <property type="term" value="F:olfactory receptor activity"/>
    <property type="evidence" value="ECO:0007669"/>
    <property type="project" value="InterPro"/>
</dbReference>
<keyword evidence="6 10" id="KW-1133">Transmembrane helix</keyword>
<organism evidence="11 12">
    <name type="scientific">Pogonomyrmex barbatus</name>
    <name type="common">red harvester ant</name>
    <dbReference type="NCBI Taxonomy" id="144034"/>
    <lineage>
        <taxon>Eukaryota</taxon>
        <taxon>Metazoa</taxon>
        <taxon>Ecdysozoa</taxon>
        <taxon>Arthropoda</taxon>
        <taxon>Hexapoda</taxon>
        <taxon>Insecta</taxon>
        <taxon>Pterygota</taxon>
        <taxon>Neoptera</taxon>
        <taxon>Endopterygota</taxon>
        <taxon>Hymenoptera</taxon>
        <taxon>Apocrita</taxon>
        <taxon>Aculeata</taxon>
        <taxon>Formicoidea</taxon>
        <taxon>Formicidae</taxon>
        <taxon>Myrmicinae</taxon>
        <taxon>Pogonomyrmex</taxon>
    </lineage>
</organism>
<keyword evidence="8 10" id="KW-0675">Receptor</keyword>
<evidence type="ECO:0000256" key="8">
    <source>
        <dbReference type="ARBA" id="ARBA00023170"/>
    </source>
</evidence>
<evidence type="ECO:0000256" key="2">
    <source>
        <dbReference type="ARBA" id="ARBA00022475"/>
    </source>
</evidence>
<dbReference type="OrthoDB" id="7551035at2759"/>
<evidence type="ECO:0000256" key="3">
    <source>
        <dbReference type="ARBA" id="ARBA00022606"/>
    </source>
</evidence>
<dbReference type="GO" id="GO:0007165">
    <property type="term" value="P:signal transduction"/>
    <property type="evidence" value="ECO:0007669"/>
    <property type="project" value="UniProtKB-KW"/>
</dbReference>
<evidence type="ECO:0000256" key="4">
    <source>
        <dbReference type="ARBA" id="ARBA00022692"/>
    </source>
</evidence>
<dbReference type="PANTHER" id="PTHR21137">
    <property type="entry name" value="ODORANT RECEPTOR"/>
    <property type="match status" value="1"/>
</dbReference>
<keyword evidence="5 10" id="KW-0552">Olfaction</keyword>